<evidence type="ECO:0000256" key="1">
    <source>
        <dbReference type="SAM" id="Phobius"/>
    </source>
</evidence>
<protein>
    <submittedName>
        <fullName evidence="2">DUF4345 family protein</fullName>
    </submittedName>
</protein>
<comment type="caution">
    <text evidence="2">The sequence shown here is derived from an EMBL/GenBank/DDBJ whole genome shotgun (WGS) entry which is preliminary data.</text>
</comment>
<keyword evidence="1" id="KW-0812">Transmembrane</keyword>
<organism evidence="2 3">
    <name type="scientific">Pseudahrensia aquimaris</name>
    <dbReference type="NCBI Taxonomy" id="744461"/>
    <lineage>
        <taxon>Bacteria</taxon>
        <taxon>Pseudomonadati</taxon>
        <taxon>Pseudomonadota</taxon>
        <taxon>Alphaproteobacteria</taxon>
        <taxon>Hyphomicrobiales</taxon>
        <taxon>Ahrensiaceae</taxon>
        <taxon>Pseudahrensia</taxon>
    </lineage>
</organism>
<gene>
    <name evidence="2" type="ORF">ACFQ14_08795</name>
</gene>
<feature type="transmembrane region" description="Helical" evidence="1">
    <location>
        <begin position="6"/>
        <end position="22"/>
    </location>
</feature>
<feature type="transmembrane region" description="Helical" evidence="1">
    <location>
        <begin position="52"/>
        <end position="81"/>
    </location>
</feature>
<accession>A0ABW3FGB1</accession>
<reference evidence="3" key="1">
    <citation type="journal article" date="2019" name="Int. J. Syst. Evol. Microbiol.">
        <title>The Global Catalogue of Microorganisms (GCM) 10K type strain sequencing project: providing services to taxonomists for standard genome sequencing and annotation.</title>
        <authorList>
            <consortium name="The Broad Institute Genomics Platform"/>
            <consortium name="The Broad Institute Genome Sequencing Center for Infectious Disease"/>
            <person name="Wu L."/>
            <person name="Ma J."/>
        </authorList>
    </citation>
    <scope>NUCLEOTIDE SEQUENCE [LARGE SCALE GENOMIC DNA]</scope>
    <source>
        <strain evidence="3">CCUG 60023</strain>
    </source>
</reference>
<dbReference type="EMBL" id="JBHTJV010000006">
    <property type="protein sequence ID" value="MFD0916503.1"/>
    <property type="molecule type" value="Genomic_DNA"/>
</dbReference>
<name>A0ABW3FGB1_9HYPH</name>
<dbReference type="Proteomes" id="UP001597101">
    <property type="component" value="Unassembled WGS sequence"/>
</dbReference>
<sequence length="116" mass="12144">MIYALNIIAMLATIGFGMIGWLKPRYTMEKLDLKTGDSTLGLSEIRAANGALFVGLGIGAIVISLPIAFVMVGCAYAGAAIGRLTSIIVDKSGQSISLSFFAAEVALAVFLVWSNI</sequence>
<proteinExistence type="predicted"/>
<dbReference type="InterPro" id="IPR025597">
    <property type="entry name" value="DUF4345"/>
</dbReference>
<evidence type="ECO:0000313" key="3">
    <source>
        <dbReference type="Proteomes" id="UP001597101"/>
    </source>
</evidence>
<keyword evidence="1" id="KW-0472">Membrane</keyword>
<keyword evidence="3" id="KW-1185">Reference proteome</keyword>
<dbReference type="Pfam" id="PF14248">
    <property type="entry name" value="DUF4345"/>
    <property type="match status" value="1"/>
</dbReference>
<keyword evidence="1" id="KW-1133">Transmembrane helix</keyword>
<feature type="transmembrane region" description="Helical" evidence="1">
    <location>
        <begin position="93"/>
        <end position="113"/>
    </location>
</feature>
<dbReference type="RefSeq" id="WP_377212366.1">
    <property type="nucleotide sequence ID" value="NZ_JBHTJV010000006.1"/>
</dbReference>
<evidence type="ECO:0000313" key="2">
    <source>
        <dbReference type="EMBL" id="MFD0916503.1"/>
    </source>
</evidence>